<name>A0AAD7GN48_MYCRO</name>
<proteinExistence type="predicted"/>
<evidence type="ECO:0000259" key="2">
    <source>
        <dbReference type="Pfam" id="PF10544"/>
    </source>
</evidence>
<protein>
    <recommendedName>
        <fullName evidence="2">Bacteriophage T5 Orf172 DNA-binding domain-containing protein</fullName>
    </recommendedName>
</protein>
<comment type="caution">
    <text evidence="3">The sequence shown here is derived from an EMBL/GenBank/DDBJ whole genome shotgun (WGS) entry which is preliminary data.</text>
</comment>
<reference evidence="3" key="1">
    <citation type="submission" date="2023-03" db="EMBL/GenBank/DDBJ databases">
        <title>Massive genome expansion in bonnet fungi (Mycena s.s.) driven by repeated elements and novel gene families across ecological guilds.</title>
        <authorList>
            <consortium name="Lawrence Berkeley National Laboratory"/>
            <person name="Harder C.B."/>
            <person name="Miyauchi S."/>
            <person name="Viragh M."/>
            <person name="Kuo A."/>
            <person name="Thoen E."/>
            <person name="Andreopoulos B."/>
            <person name="Lu D."/>
            <person name="Skrede I."/>
            <person name="Drula E."/>
            <person name="Henrissat B."/>
            <person name="Morin E."/>
            <person name="Kohler A."/>
            <person name="Barry K."/>
            <person name="LaButti K."/>
            <person name="Morin E."/>
            <person name="Salamov A."/>
            <person name="Lipzen A."/>
            <person name="Mereny Z."/>
            <person name="Hegedus B."/>
            <person name="Baldrian P."/>
            <person name="Stursova M."/>
            <person name="Weitz H."/>
            <person name="Taylor A."/>
            <person name="Grigoriev I.V."/>
            <person name="Nagy L.G."/>
            <person name="Martin F."/>
            <person name="Kauserud H."/>
        </authorList>
    </citation>
    <scope>NUCLEOTIDE SEQUENCE</scope>
    <source>
        <strain evidence="3">CBHHK067</strain>
    </source>
</reference>
<evidence type="ECO:0000256" key="1">
    <source>
        <dbReference type="SAM" id="MobiDB-lite"/>
    </source>
</evidence>
<feature type="domain" description="Bacteriophage T5 Orf172 DNA-binding" evidence="2">
    <location>
        <begin position="33"/>
        <end position="120"/>
    </location>
</feature>
<keyword evidence="4" id="KW-1185">Reference proteome</keyword>
<evidence type="ECO:0000313" key="3">
    <source>
        <dbReference type="EMBL" id="KAJ7696825.1"/>
    </source>
</evidence>
<dbReference type="Proteomes" id="UP001221757">
    <property type="component" value="Unassembled WGS sequence"/>
</dbReference>
<dbReference type="InterPro" id="IPR053006">
    <property type="entry name" value="Meiosis_regulatory"/>
</dbReference>
<organism evidence="3 4">
    <name type="scientific">Mycena rosella</name>
    <name type="common">Pink bonnet</name>
    <name type="synonym">Agaricus rosellus</name>
    <dbReference type="NCBI Taxonomy" id="1033263"/>
    <lineage>
        <taxon>Eukaryota</taxon>
        <taxon>Fungi</taxon>
        <taxon>Dikarya</taxon>
        <taxon>Basidiomycota</taxon>
        <taxon>Agaricomycotina</taxon>
        <taxon>Agaricomycetes</taxon>
        <taxon>Agaricomycetidae</taxon>
        <taxon>Agaricales</taxon>
        <taxon>Marasmiineae</taxon>
        <taxon>Mycenaceae</taxon>
        <taxon>Mycena</taxon>
    </lineage>
</organism>
<dbReference type="PANTHER" id="PTHR28094:SF1">
    <property type="entry name" value="MEIOTICALLY UP-REGULATED GENE 113 PROTEIN"/>
    <property type="match status" value="1"/>
</dbReference>
<dbReference type="PANTHER" id="PTHR28094">
    <property type="entry name" value="MEIOTICALLY UP-REGULATED GENE 113 PROTEIN"/>
    <property type="match status" value="1"/>
</dbReference>
<evidence type="ECO:0000313" key="4">
    <source>
        <dbReference type="Proteomes" id="UP001221757"/>
    </source>
</evidence>
<dbReference type="Pfam" id="PF10544">
    <property type="entry name" value="T5orf172"/>
    <property type="match status" value="1"/>
</dbReference>
<dbReference type="AlphaFoldDB" id="A0AAD7GN48"/>
<sequence length="260" mass="29462">MSGGIQLLPDHIIDEPPSPSDKRGFLYEFVILDDDDDDVVKYGRSNNPLRRRREWARQCKGQDQHWQYCWEVPFAAKFEKLIHEHFKRAGAWLGPSPCSCCPVTHREKFDLEQCGEMKAVIRQGYCAVLTRHGEFWGLDWGEKEMEQENSVNADTATTGGIIATDVTGFIDENGPEVVDSGGDFTALRRAACDARRDARDSTERCACAARGRAERVPAREHQGRIQRGDGPHHGRLNFRNFGPTYVQFDTRVFELHLGGP</sequence>
<dbReference type="InterPro" id="IPR018306">
    <property type="entry name" value="Phage_T5_Orf172_DNA-bd"/>
</dbReference>
<feature type="region of interest" description="Disordered" evidence="1">
    <location>
        <begin position="217"/>
        <end position="236"/>
    </location>
</feature>
<feature type="compositionally biased region" description="Basic and acidic residues" evidence="1">
    <location>
        <begin position="217"/>
        <end position="232"/>
    </location>
</feature>
<gene>
    <name evidence="3" type="ORF">B0H17DRAFT_1130829</name>
</gene>
<dbReference type="EMBL" id="JARKIE010000033">
    <property type="protein sequence ID" value="KAJ7696825.1"/>
    <property type="molecule type" value="Genomic_DNA"/>
</dbReference>
<accession>A0AAD7GN48</accession>